<keyword evidence="6" id="KW-1185">Reference proteome</keyword>
<proteinExistence type="predicted"/>
<evidence type="ECO:0000259" key="4">
    <source>
        <dbReference type="SMART" id="SM00702"/>
    </source>
</evidence>
<dbReference type="InterPro" id="IPR006620">
    <property type="entry name" value="Pro_4_hyd_alph"/>
</dbReference>
<dbReference type="EMBL" id="WTZA01000001">
    <property type="protein sequence ID" value="MXO74176.1"/>
    <property type="molecule type" value="Genomic_DNA"/>
</dbReference>
<dbReference type="GO" id="GO:0031543">
    <property type="term" value="F:peptidyl-proline dioxygenase activity"/>
    <property type="evidence" value="ECO:0007669"/>
    <property type="project" value="TreeGrafter"/>
</dbReference>
<dbReference type="GO" id="GO:0005506">
    <property type="term" value="F:iron ion binding"/>
    <property type="evidence" value="ECO:0007669"/>
    <property type="project" value="InterPro"/>
</dbReference>
<name>A0A6I4TC52_9SPHN</name>
<dbReference type="PANTHER" id="PTHR12117">
    <property type="entry name" value="HISTONE ACETYLTRANSFERASE COMPLEX"/>
    <property type="match status" value="1"/>
</dbReference>
<reference evidence="5 6" key="1">
    <citation type="submission" date="2019-12" db="EMBL/GenBank/DDBJ databases">
        <title>Genomic-based taxomic classification of the family Erythrobacteraceae.</title>
        <authorList>
            <person name="Xu L."/>
        </authorList>
    </citation>
    <scope>NUCLEOTIDE SEQUENCE [LARGE SCALE GENOMIC DNA]</scope>
    <source>
        <strain evidence="5 6">100921-2</strain>
    </source>
</reference>
<keyword evidence="2" id="KW-0223">Dioxygenase</keyword>
<feature type="domain" description="Prolyl 4-hydroxylase alpha subunit" evidence="4">
    <location>
        <begin position="21"/>
        <end position="212"/>
    </location>
</feature>
<dbReference type="AlphaFoldDB" id="A0A6I4TC52"/>
<accession>A0A6I4TC52</accession>
<dbReference type="Gene3D" id="2.60.120.620">
    <property type="entry name" value="q2cbj1_9rhob like domain"/>
    <property type="match status" value="1"/>
</dbReference>
<keyword evidence="3" id="KW-0560">Oxidoreductase</keyword>
<dbReference type="Proteomes" id="UP000439522">
    <property type="component" value="Unassembled WGS sequence"/>
</dbReference>
<evidence type="ECO:0000256" key="3">
    <source>
        <dbReference type="ARBA" id="ARBA00023002"/>
    </source>
</evidence>
<gene>
    <name evidence="5" type="ORF">GRI40_02930</name>
</gene>
<evidence type="ECO:0000256" key="1">
    <source>
        <dbReference type="ARBA" id="ARBA00001961"/>
    </source>
</evidence>
<dbReference type="OrthoDB" id="9783171at2"/>
<dbReference type="GO" id="GO:0005737">
    <property type="term" value="C:cytoplasm"/>
    <property type="evidence" value="ECO:0007669"/>
    <property type="project" value="TreeGrafter"/>
</dbReference>
<dbReference type="Pfam" id="PF13661">
    <property type="entry name" value="2OG-FeII_Oxy_4"/>
    <property type="match status" value="1"/>
</dbReference>
<organism evidence="5 6">
    <name type="scientific">Tsuneonella aeria</name>
    <dbReference type="NCBI Taxonomy" id="1837929"/>
    <lineage>
        <taxon>Bacteria</taxon>
        <taxon>Pseudomonadati</taxon>
        <taxon>Pseudomonadota</taxon>
        <taxon>Alphaproteobacteria</taxon>
        <taxon>Sphingomonadales</taxon>
        <taxon>Erythrobacteraceae</taxon>
        <taxon>Tsuneonella</taxon>
    </lineage>
</organism>
<evidence type="ECO:0000313" key="6">
    <source>
        <dbReference type="Proteomes" id="UP000439522"/>
    </source>
</evidence>
<dbReference type="SMART" id="SM00702">
    <property type="entry name" value="P4Hc"/>
    <property type="match status" value="1"/>
</dbReference>
<dbReference type="InterPro" id="IPR039558">
    <property type="entry name" value="TPA1/OFD1_N"/>
</dbReference>
<evidence type="ECO:0000256" key="2">
    <source>
        <dbReference type="ARBA" id="ARBA00022964"/>
    </source>
</evidence>
<dbReference type="InterPro" id="IPR051842">
    <property type="entry name" value="uS12_prolyl_hydroxylase"/>
</dbReference>
<evidence type="ECO:0000313" key="5">
    <source>
        <dbReference type="EMBL" id="MXO74176.1"/>
    </source>
</evidence>
<sequence>MRIEPAFSAEAAEALHRHLASELEWWRVVNQGDKTWDLGPESIAALDGEQGAAFMRSVHDAARDGFQFLFDSVRVSENARERADRGLLLDRLLDMLNSPATLAKLRRLVGDDRVTLVDGQATRYLPGHFLTGHDDGVEGKNRIAAYVINLTPSWRTEWGGLLQFHDARGDVTGALAPAFNAMHVFTVPQLHSVSYVAPFAGAPRYSITGWLRAA</sequence>
<comment type="caution">
    <text evidence="5">The sequence shown here is derived from an EMBL/GenBank/DDBJ whole genome shotgun (WGS) entry which is preliminary data.</text>
</comment>
<comment type="cofactor">
    <cofactor evidence="1">
        <name>L-ascorbate</name>
        <dbReference type="ChEBI" id="CHEBI:38290"/>
    </cofactor>
</comment>
<dbReference type="GO" id="GO:0031418">
    <property type="term" value="F:L-ascorbic acid binding"/>
    <property type="evidence" value="ECO:0007669"/>
    <property type="project" value="InterPro"/>
</dbReference>
<protein>
    <recommendedName>
        <fullName evidence="4">Prolyl 4-hydroxylase alpha subunit domain-containing protein</fullName>
    </recommendedName>
</protein>
<dbReference type="GO" id="GO:0006449">
    <property type="term" value="P:regulation of translational termination"/>
    <property type="evidence" value="ECO:0007669"/>
    <property type="project" value="TreeGrafter"/>
</dbReference>
<dbReference type="PANTHER" id="PTHR12117:SF0">
    <property type="entry name" value="PROLYL 3-HYDROXYLASE OGFOD1"/>
    <property type="match status" value="1"/>
</dbReference>